<name>A0A4V2QZK8_ACICA</name>
<dbReference type="Proteomes" id="UP000294963">
    <property type="component" value="Unassembled WGS sequence"/>
</dbReference>
<evidence type="ECO:0000313" key="1">
    <source>
        <dbReference type="EMBL" id="TCM61148.1"/>
    </source>
</evidence>
<protein>
    <submittedName>
        <fullName evidence="1">Uncharacterized protein</fullName>
    </submittedName>
</protein>
<gene>
    <name evidence="1" type="ORF">EC844_1291</name>
</gene>
<accession>A0A4V2QZK8</accession>
<dbReference type="EMBL" id="SLVJ01000029">
    <property type="protein sequence ID" value="TCM61148.1"/>
    <property type="molecule type" value="Genomic_DNA"/>
</dbReference>
<reference evidence="1 2" key="1">
    <citation type="submission" date="2019-03" db="EMBL/GenBank/DDBJ databases">
        <title>Genomic analyses of the natural microbiome of Caenorhabditis elegans.</title>
        <authorList>
            <person name="Samuel B."/>
        </authorList>
    </citation>
    <scope>NUCLEOTIDE SEQUENCE [LARGE SCALE GENOMIC DNA]</scope>
    <source>
        <strain evidence="1 2">JUb89</strain>
    </source>
</reference>
<dbReference type="AlphaFoldDB" id="A0A4V2QZK8"/>
<evidence type="ECO:0000313" key="2">
    <source>
        <dbReference type="Proteomes" id="UP000294963"/>
    </source>
</evidence>
<organism evidence="1 2">
    <name type="scientific">Acinetobacter calcoaceticus</name>
    <dbReference type="NCBI Taxonomy" id="471"/>
    <lineage>
        <taxon>Bacteria</taxon>
        <taxon>Pseudomonadati</taxon>
        <taxon>Pseudomonadota</taxon>
        <taxon>Gammaproteobacteria</taxon>
        <taxon>Moraxellales</taxon>
        <taxon>Moraxellaceae</taxon>
        <taxon>Acinetobacter</taxon>
        <taxon>Acinetobacter calcoaceticus/baumannii complex</taxon>
    </lineage>
</organism>
<comment type="caution">
    <text evidence="1">The sequence shown here is derived from an EMBL/GenBank/DDBJ whole genome shotgun (WGS) entry which is preliminary data.</text>
</comment>
<sequence length="37" mass="4331">MTADGSQLEIDDSDYVYVTFYYNRLGVNDCENYLSKK</sequence>
<proteinExistence type="predicted"/>
<keyword evidence="2" id="KW-1185">Reference proteome</keyword>